<dbReference type="InterPro" id="IPR001611">
    <property type="entry name" value="Leu-rich_rpt"/>
</dbReference>
<comment type="caution">
    <text evidence="1">The sequence shown here is derived from an EMBL/GenBank/DDBJ whole genome shotgun (WGS) entry which is preliminary data.</text>
</comment>
<proteinExistence type="predicted"/>
<protein>
    <submittedName>
        <fullName evidence="1">Uncharacterized protein</fullName>
    </submittedName>
</protein>
<dbReference type="PROSITE" id="PS51450">
    <property type="entry name" value="LRR"/>
    <property type="match status" value="1"/>
</dbReference>
<dbReference type="InterPro" id="IPR032675">
    <property type="entry name" value="LRR_dom_sf"/>
</dbReference>
<accession>A0A8J4RTJ8</accession>
<name>A0A8J4RTJ8_9ROSI</name>
<dbReference type="AlphaFoldDB" id="A0A8J4RTJ8"/>
<dbReference type="Gene3D" id="3.80.10.10">
    <property type="entry name" value="Ribonuclease Inhibitor"/>
    <property type="match status" value="1"/>
</dbReference>
<dbReference type="OrthoDB" id="1723877at2759"/>
<organism evidence="1 2">
    <name type="scientific">Castanea mollissima</name>
    <name type="common">Chinese chestnut</name>
    <dbReference type="NCBI Taxonomy" id="60419"/>
    <lineage>
        <taxon>Eukaryota</taxon>
        <taxon>Viridiplantae</taxon>
        <taxon>Streptophyta</taxon>
        <taxon>Embryophyta</taxon>
        <taxon>Tracheophyta</taxon>
        <taxon>Spermatophyta</taxon>
        <taxon>Magnoliopsida</taxon>
        <taxon>eudicotyledons</taxon>
        <taxon>Gunneridae</taxon>
        <taxon>Pentapetalae</taxon>
        <taxon>rosids</taxon>
        <taxon>fabids</taxon>
        <taxon>Fagales</taxon>
        <taxon>Fagaceae</taxon>
        <taxon>Castanea</taxon>
    </lineage>
</organism>
<sequence>MIPRTREEKFLHRGSVERILRCGSIEGCADLLLGIKYHNRFLHHGSVEKFLHCESMEDCADLLLGIKGHNDSYVVEAWRNLKELDLTGNLLSEWKDVSTISKSIRILVLNDTGIKWTQDIGLSENPVADPGRGGTPRFVLIARLAKVEILNGSEVSPLERKDSEIRYVRLIMSKLHDPQEIKQVHPSLSSLNCFFKKRVLLYRYCLMMKWNL</sequence>
<dbReference type="SUPFAM" id="SSF52058">
    <property type="entry name" value="L domain-like"/>
    <property type="match status" value="1"/>
</dbReference>
<evidence type="ECO:0000313" key="2">
    <source>
        <dbReference type="Proteomes" id="UP000737018"/>
    </source>
</evidence>
<evidence type="ECO:0000313" key="1">
    <source>
        <dbReference type="EMBL" id="KAF3974109.1"/>
    </source>
</evidence>
<keyword evidence="2" id="KW-1185">Reference proteome</keyword>
<dbReference type="Proteomes" id="UP000737018">
    <property type="component" value="Unassembled WGS sequence"/>
</dbReference>
<dbReference type="EMBL" id="JRKL02000183">
    <property type="protein sequence ID" value="KAF3974109.1"/>
    <property type="molecule type" value="Genomic_DNA"/>
</dbReference>
<gene>
    <name evidence="1" type="ORF">CMV_002534</name>
</gene>
<reference evidence="1" key="1">
    <citation type="submission" date="2020-03" db="EMBL/GenBank/DDBJ databases">
        <title>Castanea mollissima Vanexum genome sequencing.</title>
        <authorList>
            <person name="Staton M."/>
        </authorList>
    </citation>
    <scope>NUCLEOTIDE SEQUENCE</scope>
    <source>
        <tissue evidence="1">Leaf</tissue>
    </source>
</reference>